<dbReference type="EMBL" id="CP013244">
    <property type="protein sequence ID" value="ANP46891.1"/>
    <property type="molecule type" value="Genomic_DNA"/>
</dbReference>
<evidence type="ECO:0000313" key="2">
    <source>
        <dbReference type="Proteomes" id="UP000092498"/>
    </source>
</evidence>
<protein>
    <submittedName>
        <fullName evidence="1">Uncharacterized protein</fullName>
    </submittedName>
</protein>
<dbReference type="AlphaFoldDB" id="A0A1B1AK19"/>
<gene>
    <name evidence="1" type="ORF">ATE48_13685</name>
</gene>
<evidence type="ECO:0000313" key="1">
    <source>
        <dbReference type="EMBL" id="ANP46891.1"/>
    </source>
</evidence>
<accession>A0A1B1AK19</accession>
<reference evidence="1 2" key="1">
    <citation type="submission" date="2015-11" db="EMBL/GenBank/DDBJ databases">
        <title>Whole-Genome Sequence of Candidatus Oderbacter manganicum from the National Park Lower Oder Valley, Germany.</title>
        <authorList>
            <person name="Braun B."/>
            <person name="Liere K."/>
            <person name="Szewzyk U."/>
        </authorList>
    </citation>
    <scope>NUCLEOTIDE SEQUENCE [LARGE SCALE GENOMIC DNA]</scope>
    <source>
        <strain evidence="1 2">OTSz_A_272</strain>
    </source>
</reference>
<organism evidence="1 2">
    <name type="scientific">Candidatus Viadribacter manganicus</name>
    <dbReference type="NCBI Taxonomy" id="1759059"/>
    <lineage>
        <taxon>Bacteria</taxon>
        <taxon>Pseudomonadati</taxon>
        <taxon>Pseudomonadota</taxon>
        <taxon>Alphaproteobacteria</taxon>
        <taxon>Hyphomonadales</taxon>
        <taxon>Hyphomonadaceae</taxon>
        <taxon>Candidatus Viadribacter</taxon>
    </lineage>
</organism>
<name>A0A1B1AK19_9PROT</name>
<proteinExistence type="predicted"/>
<dbReference type="InParanoid" id="A0A1B1AK19"/>
<dbReference type="KEGG" id="cbot:ATE48_13685"/>
<dbReference type="RefSeq" id="WP_066772412.1">
    <property type="nucleotide sequence ID" value="NZ_CP013244.1"/>
</dbReference>
<sequence>MSDEGREVKLQAAKLLKDAGFKYLAAELEFGSLSGLAKDEPFFLLCGRDRLAPTAIKTWIEAARLSNVPDHKLERAHETIEAIEGWPGDRHYPD</sequence>
<dbReference type="Proteomes" id="UP000092498">
    <property type="component" value="Chromosome"/>
</dbReference>
<dbReference type="STRING" id="1759059.ATE48_13685"/>
<dbReference type="OrthoDB" id="7385427at2"/>
<keyword evidence="2" id="KW-1185">Reference proteome</keyword>